<protein>
    <submittedName>
        <fullName evidence="1">Uncharacterized protein</fullName>
    </submittedName>
</protein>
<keyword evidence="2" id="KW-1185">Reference proteome</keyword>
<dbReference type="RefSeq" id="WP_253887987.1">
    <property type="nucleotide sequence ID" value="NZ_BAAAVB010000014.1"/>
</dbReference>
<evidence type="ECO:0000313" key="2">
    <source>
        <dbReference type="Proteomes" id="UP001205185"/>
    </source>
</evidence>
<evidence type="ECO:0000313" key="1">
    <source>
        <dbReference type="EMBL" id="MCP2271034.1"/>
    </source>
</evidence>
<accession>A0ABT1IEH6</accession>
<proteinExistence type="predicted"/>
<comment type="caution">
    <text evidence="1">The sequence shown here is derived from an EMBL/GenBank/DDBJ whole genome shotgun (WGS) entry which is preliminary data.</text>
</comment>
<gene>
    <name evidence="1" type="ORF">LV75_003546</name>
</gene>
<name>A0ABT1IEH6_9PSEU</name>
<dbReference type="EMBL" id="JAMTCO010000008">
    <property type="protein sequence ID" value="MCP2271034.1"/>
    <property type="molecule type" value="Genomic_DNA"/>
</dbReference>
<organism evidence="1 2">
    <name type="scientific">Actinokineospora diospyrosa</name>
    <dbReference type="NCBI Taxonomy" id="103728"/>
    <lineage>
        <taxon>Bacteria</taxon>
        <taxon>Bacillati</taxon>
        <taxon>Actinomycetota</taxon>
        <taxon>Actinomycetes</taxon>
        <taxon>Pseudonocardiales</taxon>
        <taxon>Pseudonocardiaceae</taxon>
        <taxon>Actinokineospora</taxon>
    </lineage>
</organism>
<reference evidence="1 2" key="1">
    <citation type="submission" date="2022-06" db="EMBL/GenBank/DDBJ databases">
        <title>Genomic Encyclopedia of Archaeal and Bacterial Type Strains, Phase II (KMG-II): from individual species to whole genera.</title>
        <authorList>
            <person name="Goeker M."/>
        </authorList>
    </citation>
    <scope>NUCLEOTIDE SEQUENCE [LARGE SCALE GENOMIC DNA]</scope>
    <source>
        <strain evidence="1 2">DSM 44255</strain>
    </source>
</reference>
<sequence length="657" mass="71341">MARSSSDTGLQEAFTAAGLTRRQRSLLQTVLRALDNGSGPGFHAATSDSALVALIRAHDALSNHAAHGHPHGRLLLRVLRTSAACVRTALPILPSLRTAITELDTMAEALRDTDPAEHQVLTRASATALEPVITSATDAITDHLLALWDATVSPNHDAKAAAEIAVSVYLRGRDREALRKDLATLLTGTPTAADLAAVLWPPPRRHHVTVLVSGARTLDHLDVLLPGSRQWPVTVDQDGWPKARELAALLARLAPITRAGTLVRVPVDATDLGTAVVLGRRAISEALDQYVAGNRIADLVLAGPWAVAGPDERWVLGEPARASVRRTAPLSPSWSDGLRPALRLAHIAQRVEAPMTSAALCWSALESIGLAEKSARLARAYALQTLRHQVMDAHAQLRLTVTEEVRRLGSRVSNAQVDLRRAENALAKRALLQRTTPADAKALAESVTRTRQSYLDHVAAHQHALDETTTLMALIDAHVPRTTDKPTLTEPDRWVDLLLPARDGDPLAAARDAVTTLSTFAGGLTHETILLWRERLARPQLLAKWLQEKQDTCHALLEWLYTTRNITFHHGQFAGPVDLATAHAGRAIIDMLLEILGRWHSTQHARGQNPTPPSEILKVLSHRKDALNLTLLAATSCHPLSIQHLTGPDEVYWSATR</sequence>
<dbReference type="Proteomes" id="UP001205185">
    <property type="component" value="Unassembled WGS sequence"/>
</dbReference>